<keyword evidence="3" id="KW-1185">Reference proteome</keyword>
<dbReference type="InterPro" id="IPR041013">
    <property type="entry name" value="AOC-like"/>
</dbReference>
<dbReference type="AlphaFoldDB" id="D8LRY1"/>
<dbReference type="InParanoid" id="D8LRY1"/>
<dbReference type="GO" id="GO:0046423">
    <property type="term" value="F:allene-oxide cyclase activity"/>
    <property type="evidence" value="ECO:0007669"/>
    <property type="project" value="InterPro"/>
</dbReference>
<name>D8LRY1_ECTSI</name>
<dbReference type="GO" id="GO:0017000">
    <property type="term" value="P:antibiotic biosynthetic process"/>
    <property type="evidence" value="ECO:0007669"/>
    <property type="project" value="InterPro"/>
</dbReference>
<dbReference type="InterPro" id="IPR034871">
    <property type="entry name" value="Allene_oxi_cyc_sf"/>
</dbReference>
<dbReference type="EMBL" id="FN648926">
    <property type="protein sequence ID" value="CBN73765.1"/>
    <property type="molecule type" value="Genomic_DNA"/>
</dbReference>
<dbReference type="Gene3D" id="2.40.480.10">
    <property type="entry name" value="Allene oxide cyclase-like"/>
    <property type="match status" value="1"/>
</dbReference>
<feature type="domain" description="Allene oxide cyclase barrel-like" evidence="1">
    <location>
        <begin position="6"/>
        <end position="92"/>
    </location>
</feature>
<evidence type="ECO:0000313" key="3">
    <source>
        <dbReference type="Proteomes" id="UP000002630"/>
    </source>
</evidence>
<proteinExistence type="predicted"/>
<evidence type="ECO:0000313" key="2">
    <source>
        <dbReference type="EMBL" id="CBN73765.1"/>
    </source>
</evidence>
<gene>
    <name evidence="2" type="primary">AOC</name>
    <name evidence="2" type="ORF">Esi_0007_0001</name>
</gene>
<dbReference type="GO" id="GO:0009695">
    <property type="term" value="P:jasmonic acid biosynthetic process"/>
    <property type="evidence" value="ECO:0007669"/>
    <property type="project" value="InterPro"/>
</dbReference>
<dbReference type="Proteomes" id="UP000002630">
    <property type="component" value="Linkage Group LG06"/>
</dbReference>
<dbReference type="InterPro" id="IPR044859">
    <property type="entry name" value="Allene_oxi_cyc_Dirigent"/>
</dbReference>
<dbReference type="EMBL" id="FN649731">
    <property type="protein sequence ID" value="CBN73765.1"/>
    <property type="molecule type" value="Genomic_DNA"/>
</dbReference>
<accession>D8LRY1</accession>
<sequence>MVLFNNDLYGSEDHLIDEDQEELIGYNQGHCVETVASGGFIAECFFTYVFDDGSLTANGPFNFDVEDGVLPSFLAVTGGTGEYDGAQGCVEVSAGPAEEFPSLQFDFKLKRKSRE</sequence>
<reference evidence="2 3" key="1">
    <citation type="journal article" date="2010" name="Nature">
        <title>The Ectocarpus genome and the independent evolution of multicellularity in brown algae.</title>
        <authorList>
            <person name="Cock J.M."/>
            <person name="Sterck L."/>
            <person name="Rouze P."/>
            <person name="Scornet D."/>
            <person name="Allen A.E."/>
            <person name="Amoutzias G."/>
            <person name="Anthouard V."/>
            <person name="Artiguenave F."/>
            <person name="Aury J.M."/>
            <person name="Badger J.H."/>
            <person name="Beszteri B."/>
            <person name="Billiau K."/>
            <person name="Bonnet E."/>
            <person name="Bothwell J.H."/>
            <person name="Bowler C."/>
            <person name="Boyen C."/>
            <person name="Brownlee C."/>
            <person name="Carrano C.J."/>
            <person name="Charrier B."/>
            <person name="Cho G.Y."/>
            <person name="Coelho S.M."/>
            <person name="Collen J."/>
            <person name="Corre E."/>
            <person name="Da Silva C."/>
            <person name="Delage L."/>
            <person name="Delaroque N."/>
            <person name="Dittami S.M."/>
            <person name="Doulbeau S."/>
            <person name="Elias M."/>
            <person name="Farnham G."/>
            <person name="Gachon C.M."/>
            <person name="Gschloessl B."/>
            <person name="Heesch S."/>
            <person name="Jabbari K."/>
            <person name="Jubin C."/>
            <person name="Kawai H."/>
            <person name="Kimura K."/>
            <person name="Kloareg B."/>
            <person name="Kupper F.C."/>
            <person name="Lang D."/>
            <person name="Le Bail A."/>
            <person name="Leblanc C."/>
            <person name="Lerouge P."/>
            <person name="Lohr M."/>
            <person name="Lopez P.J."/>
            <person name="Martens C."/>
            <person name="Maumus F."/>
            <person name="Michel G."/>
            <person name="Miranda-Saavedra D."/>
            <person name="Morales J."/>
            <person name="Moreau H."/>
            <person name="Motomura T."/>
            <person name="Nagasato C."/>
            <person name="Napoli C.A."/>
            <person name="Nelson D.R."/>
            <person name="Nyvall-Collen P."/>
            <person name="Peters A.F."/>
            <person name="Pommier C."/>
            <person name="Potin P."/>
            <person name="Poulain J."/>
            <person name="Quesneville H."/>
            <person name="Read B."/>
            <person name="Rensing S.A."/>
            <person name="Ritter A."/>
            <person name="Rousvoal S."/>
            <person name="Samanta M."/>
            <person name="Samson G."/>
            <person name="Schroeder D.C."/>
            <person name="Segurens B."/>
            <person name="Strittmatter M."/>
            <person name="Tonon T."/>
            <person name="Tregear J.W."/>
            <person name="Valentin K."/>
            <person name="von Dassow P."/>
            <person name="Yamagishi T."/>
            <person name="Van de Peer Y."/>
            <person name="Wincker P."/>
        </authorList>
    </citation>
    <scope>NUCLEOTIDE SEQUENCE [LARGE SCALE GENOMIC DNA]</scope>
    <source>
        <strain evidence="3">Ec32 / CCAP1310/4</strain>
    </source>
</reference>
<dbReference type="SUPFAM" id="SSF141493">
    <property type="entry name" value="Allene oxide cyclase-like"/>
    <property type="match status" value="1"/>
</dbReference>
<protein>
    <submittedName>
        <fullName evidence="2">Potential Allene oxide cyclase, partial</fullName>
    </submittedName>
</protein>
<organism evidence="2 3">
    <name type="scientific">Ectocarpus siliculosus</name>
    <name type="common">Brown alga</name>
    <name type="synonym">Conferva siliculosa</name>
    <dbReference type="NCBI Taxonomy" id="2880"/>
    <lineage>
        <taxon>Eukaryota</taxon>
        <taxon>Sar</taxon>
        <taxon>Stramenopiles</taxon>
        <taxon>Ochrophyta</taxon>
        <taxon>PX clade</taxon>
        <taxon>Phaeophyceae</taxon>
        <taxon>Ectocarpales</taxon>
        <taxon>Ectocarpaceae</taxon>
        <taxon>Ectocarpus</taxon>
    </lineage>
</organism>
<dbReference type="Pfam" id="PF18678">
    <property type="entry name" value="AOC_like"/>
    <property type="match status" value="1"/>
</dbReference>
<dbReference type="OrthoDB" id="1894474at2759"/>
<evidence type="ECO:0000259" key="1">
    <source>
        <dbReference type="Pfam" id="PF18678"/>
    </source>
</evidence>